<dbReference type="EMBL" id="MU150358">
    <property type="protein sequence ID" value="KAF9457806.1"/>
    <property type="molecule type" value="Genomic_DNA"/>
</dbReference>
<feature type="non-terminal residue" evidence="1">
    <location>
        <position position="1"/>
    </location>
</feature>
<dbReference type="AlphaFoldDB" id="A0A9P6C9X4"/>
<dbReference type="SUPFAM" id="SSF54695">
    <property type="entry name" value="POZ domain"/>
    <property type="match status" value="1"/>
</dbReference>
<evidence type="ECO:0008006" key="3">
    <source>
        <dbReference type="Google" id="ProtNLM"/>
    </source>
</evidence>
<proteinExistence type="predicted"/>
<dbReference type="OrthoDB" id="3184970at2759"/>
<evidence type="ECO:0000313" key="2">
    <source>
        <dbReference type="Proteomes" id="UP000807353"/>
    </source>
</evidence>
<protein>
    <recommendedName>
        <fullName evidence="3">BTB domain-containing protein</fullName>
    </recommendedName>
</protein>
<evidence type="ECO:0000313" key="1">
    <source>
        <dbReference type="EMBL" id="KAF9457806.1"/>
    </source>
</evidence>
<dbReference type="Proteomes" id="UP000807353">
    <property type="component" value="Unassembled WGS sequence"/>
</dbReference>
<dbReference type="Gene3D" id="3.30.710.10">
    <property type="entry name" value="Potassium Channel Kv1.1, Chain A"/>
    <property type="match status" value="1"/>
</dbReference>
<keyword evidence="2" id="KW-1185">Reference proteome</keyword>
<comment type="caution">
    <text evidence="1">The sequence shown here is derived from an EMBL/GenBank/DDBJ whole genome shotgun (WGS) entry which is preliminary data.</text>
</comment>
<accession>A0A9P6C9X4</accession>
<dbReference type="InterPro" id="IPR011333">
    <property type="entry name" value="SKP1/BTB/POZ_sf"/>
</dbReference>
<organism evidence="1 2">
    <name type="scientific">Collybia nuda</name>
    <dbReference type="NCBI Taxonomy" id="64659"/>
    <lineage>
        <taxon>Eukaryota</taxon>
        <taxon>Fungi</taxon>
        <taxon>Dikarya</taxon>
        <taxon>Basidiomycota</taxon>
        <taxon>Agaricomycotina</taxon>
        <taxon>Agaricomycetes</taxon>
        <taxon>Agaricomycetidae</taxon>
        <taxon>Agaricales</taxon>
        <taxon>Tricholomatineae</taxon>
        <taxon>Clitocybaceae</taxon>
        <taxon>Collybia</taxon>
    </lineage>
</organism>
<gene>
    <name evidence="1" type="ORF">BDZ94DRAFT_1174878</name>
</gene>
<name>A0A9P6C9X4_9AGAR</name>
<reference evidence="1" key="1">
    <citation type="submission" date="2020-11" db="EMBL/GenBank/DDBJ databases">
        <authorList>
            <consortium name="DOE Joint Genome Institute"/>
            <person name="Ahrendt S."/>
            <person name="Riley R."/>
            <person name="Andreopoulos W."/>
            <person name="Labutti K."/>
            <person name="Pangilinan J."/>
            <person name="Ruiz-Duenas F.J."/>
            <person name="Barrasa J.M."/>
            <person name="Sanchez-Garcia M."/>
            <person name="Camarero S."/>
            <person name="Miyauchi S."/>
            <person name="Serrano A."/>
            <person name="Linde D."/>
            <person name="Babiker R."/>
            <person name="Drula E."/>
            <person name="Ayuso-Fernandez I."/>
            <person name="Pacheco R."/>
            <person name="Padilla G."/>
            <person name="Ferreira P."/>
            <person name="Barriuso J."/>
            <person name="Kellner H."/>
            <person name="Castanera R."/>
            <person name="Alfaro M."/>
            <person name="Ramirez L."/>
            <person name="Pisabarro A.G."/>
            <person name="Kuo A."/>
            <person name="Tritt A."/>
            <person name="Lipzen A."/>
            <person name="He G."/>
            <person name="Yan M."/>
            <person name="Ng V."/>
            <person name="Cullen D."/>
            <person name="Martin F."/>
            <person name="Rosso M.-N."/>
            <person name="Henrissat B."/>
            <person name="Hibbett D."/>
            <person name="Martinez A.T."/>
            <person name="Grigoriev I.V."/>
        </authorList>
    </citation>
    <scope>NUCLEOTIDE SEQUENCE</scope>
    <source>
        <strain evidence="1">CBS 247.69</strain>
    </source>
</reference>
<sequence length="154" mass="17412">DSDVTFKSIDGVLFRLQKLNLAVNANGFPPTDFQTSDEAVGLSETSDVLELLFQFCYPQRHLDLEHLDTNLLVSLAEAAEKYEVFPAMSVCNIRMREIISQSPFNVMLYAARHGYTDIVDTSYKLVLKEPLDEVITKLPPHLVIPWVSPAYGRH</sequence>